<gene>
    <name evidence="15" type="ORF">DW206_06035</name>
    <name evidence="14" type="ORF">DWV35_23030</name>
    <name evidence="11" type="ORF">F3B85_11310</name>
    <name evidence="12" type="ORF">PO382_04345</name>
    <name evidence="13" type="ORF">PQ628_02860</name>
</gene>
<evidence type="ECO:0000313" key="16">
    <source>
        <dbReference type="Proteomes" id="UP000283329"/>
    </source>
</evidence>
<dbReference type="InterPro" id="IPR037066">
    <property type="entry name" value="Plug_dom_sf"/>
</dbReference>
<reference evidence="12" key="3">
    <citation type="submission" date="2022-10" db="EMBL/GenBank/DDBJ databases">
        <title>Human gut microbiome strain richness.</title>
        <authorList>
            <person name="Chen-Liaw A."/>
        </authorList>
    </citation>
    <scope>NUCLEOTIDE SEQUENCE</scope>
    <source>
        <strain evidence="12">BSD2780120875st1_E1_BSD2780120875_150330</strain>
        <strain evidence="13">RTP21484st1_H8_RTP21484_190118</strain>
    </source>
</reference>
<comment type="similarity">
    <text evidence="8">Belongs to the TonB-dependent receptor family.</text>
</comment>
<dbReference type="PANTHER" id="PTHR30069">
    <property type="entry name" value="TONB-DEPENDENT OUTER MEMBRANE RECEPTOR"/>
    <property type="match status" value="1"/>
</dbReference>
<evidence type="ECO:0000256" key="2">
    <source>
        <dbReference type="ARBA" id="ARBA00022448"/>
    </source>
</evidence>
<dbReference type="InterPro" id="IPR023996">
    <property type="entry name" value="TonB-dep_OMP_SusC/RagA"/>
</dbReference>
<dbReference type="Proteomes" id="UP001215078">
    <property type="component" value="Unassembled WGS sequence"/>
</dbReference>
<evidence type="ECO:0000313" key="12">
    <source>
        <dbReference type="EMBL" id="MDC2741450.1"/>
    </source>
</evidence>
<dbReference type="AlphaFoldDB" id="A0A414X7R0"/>
<dbReference type="InterPro" id="IPR008969">
    <property type="entry name" value="CarboxyPept-like_regulatory"/>
</dbReference>
<evidence type="ECO:0000256" key="6">
    <source>
        <dbReference type="ARBA" id="ARBA00023136"/>
    </source>
</evidence>
<dbReference type="PROSITE" id="PS52016">
    <property type="entry name" value="TONB_DEPENDENT_REC_3"/>
    <property type="match status" value="1"/>
</dbReference>
<evidence type="ECO:0000313" key="13">
    <source>
        <dbReference type="EMBL" id="MDC7957139.1"/>
    </source>
</evidence>
<evidence type="ECO:0000256" key="3">
    <source>
        <dbReference type="ARBA" id="ARBA00022452"/>
    </source>
</evidence>
<dbReference type="GO" id="GO:0044718">
    <property type="term" value="P:siderophore transmembrane transport"/>
    <property type="evidence" value="ECO:0007669"/>
    <property type="project" value="TreeGrafter"/>
</dbReference>
<evidence type="ECO:0000256" key="1">
    <source>
        <dbReference type="ARBA" id="ARBA00004571"/>
    </source>
</evidence>
<dbReference type="Proteomes" id="UP001219389">
    <property type="component" value="Unassembled WGS sequence"/>
</dbReference>
<comment type="caution">
    <text evidence="15">The sequence shown here is derived from an EMBL/GenBank/DDBJ whole genome shotgun (WGS) entry which is preliminary data.</text>
</comment>
<dbReference type="InterPro" id="IPR036942">
    <property type="entry name" value="Beta-barrel_TonB_sf"/>
</dbReference>
<name>A0A414X7R0_BACOV</name>
<dbReference type="RefSeq" id="WP_117513849.1">
    <property type="nucleotide sequence ID" value="NZ_CAKJZH010000002.1"/>
</dbReference>
<keyword evidence="2 8" id="KW-0813">Transport</keyword>
<reference evidence="16 17" key="1">
    <citation type="submission" date="2018-08" db="EMBL/GenBank/DDBJ databases">
        <title>A genome reference for cultivated species of the human gut microbiota.</title>
        <authorList>
            <person name="Zou Y."/>
            <person name="Xue W."/>
            <person name="Luo G."/>
        </authorList>
    </citation>
    <scope>NUCLEOTIDE SEQUENCE [LARGE SCALE GENOMIC DNA]</scope>
    <source>
        <strain evidence="14 17">AF04-46</strain>
        <strain evidence="15 16">AM17-48</strain>
    </source>
</reference>
<feature type="chain" id="PRO_5042714527" evidence="9">
    <location>
        <begin position="22"/>
        <end position="989"/>
    </location>
</feature>
<dbReference type="Gene3D" id="2.170.130.10">
    <property type="entry name" value="TonB-dependent receptor, plug domain"/>
    <property type="match status" value="1"/>
</dbReference>
<dbReference type="Pfam" id="PF07715">
    <property type="entry name" value="Plug"/>
    <property type="match status" value="1"/>
</dbReference>
<keyword evidence="6 8" id="KW-0472">Membrane</keyword>
<evidence type="ECO:0000313" key="11">
    <source>
        <dbReference type="EMBL" id="KAA4536961.1"/>
    </source>
</evidence>
<accession>A0A414X7R0</accession>
<keyword evidence="4 8" id="KW-0812">Transmembrane</keyword>
<dbReference type="PANTHER" id="PTHR30069:SF29">
    <property type="entry name" value="HEMOGLOBIN AND HEMOGLOBIN-HAPTOGLOBIN-BINDING PROTEIN 1-RELATED"/>
    <property type="match status" value="1"/>
</dbReference>
<evidence type="ECO:0000259" key="10">
    <source>
        <dbReference type="Pfam" id="PF07715"/>
    </source>
</evidence>
<dbReference type="Proteomes" id="UP000286031">
    <property type="component" value="Unassembled WGS sequence"/>
</dbReference>
<dbReference type="Proteomes" id="UP000283329">
    <property type="component" value="Unassembled WGS sequence"/>
</dbReference>
<protein>
    <submittedName>
        <fullName evidence="15">TonB-dependent receptor</fullName>
    </submittedName>
</protein>
<dbReference type="Gene3D" id="2.60.40.1120">
    <property type="entry name" value="Carboxypeptidase-like, regulatory domain"/>
    <property type="match status" value="1"/>
</dbReference>
<dbReference type="InterPro" id="IPR039426">
    <property type="entry name" value="TonB-dep_rcpt-like"/>
</dbReference>
<evidence type="ECO:0000313" key="17">
    <source>
        <dbReference type="Proteomes" id="UP000286031"/>
    </source>
</evidence>
<keyword evidence="7 8" id="KW-0998">Cell outer membrane</keyword>
<dbReference type="InterPro" id="IPR012910">
    <property type="entry name" value="Plug_dom"/>
</dbReference>
<keyword evidence="15" id="KW-0675">Receptor</keyword>
<feature type="domain" description="TonB-dependent receptor plug" evidence="10">
    <location>
        <begin position="118"/>
        <end position="224"/>
    </location>
</feature>
<comment type="subcellular location">
    <subcellularLocation>
        <location evidence="1 8">Cell outer membrane</location>
        <topology evidence="1 8">Multi-pass membrane protein</topology>
    </subcellularLocation>
</comment>
<reference evidence="11 18" key="2">
    <citation type="journal article" date="2019" name="Nat. Med.">
        <title>A library of human gut bacterial isolates paired with longitudinal multiomics data enables mechanistic microbiome research.</title>
        <authorList>
            <person name="Poyet M."/>
            <person name="Groussin M."/>
            <person name="Gibbons S.M."/>
            <person name="Avila-Pacheco J."/>
            <person name="Jiang X."/>
            <person name="Kearney S.M."/>
            <person name="Perrotta A.R."/>
            <person name="Berdy B."/>
            <person name="Zhao S."/>
            <person name="Lieberman T.D."/>
            <person name="Swanson P.K."/>
            <person name="Smith M."/>
            <person name="Roesemann S."/>
            <person name="Alexander J.E."/>
            <person name="Rich S.A."/>
            <person name="Livny J."/>
            <person name="Vlamakis H."/>
            <person name="Clish C."/>
            <person name="Bullock K."/>
            <person name="Deik A."/>
            <person name="Scott J."/>
            <person name="Pierce K.A."/>
            <person name="Xavier R.J."/>
            <person name="Alm E.J."/>
        </authorList>
    </citation>
    <scope>NUCLEOTIDE SEQUENCE [LARGE SCALE GENOMIC DNA]</scope>
    <source>
        <strain evidence="11 18">BIOML-A41</strain>
    </source>
</reference>
<dbReference type="EMBL" id="JAQQPO010000002">
    <property type="protein sequence ID" value="MDC7957139.1"/>
    <property type="molecule type" value="Genomic_DNA"/>
</dbReference>
<evidence type="ECO:0000313" key="18">
    <source>
        <dbReference type="Proteomes" id="UP000478493"/>
    </source>
</evidence>
<dbReference type="SUPFAM" id="SSF56935">
    <property type="entry name" value="Porins"/>
    <property type="match status" value="1"/>
</dbReference>
<dbReference type="Proteomes" id="UP000478493">
    <property type="component" value="Unassembled WGS sequence"/>
</dbReference>
<feature type="signal peptide" evidence="9">
    <location>
        <begin position="1"/>
        <end position="21"/>
    </location>
</feature>
<sequence>MKKKLALLFGYLFIGIGLITAQTQKVTGTVISDDDKQPVVGASIVVKGTNLGTITDIDGHFTLLNVPNSAKILQISYIGMKTESVPVQPTVRVILKSDTQLMDEVVVVGYGSAKKLGSVVGSVTTVNNSKIANRPVANAGDALQGQVAGLQVFTPSGEPSGSVVMRLRGVSSINSNTEPLFILDGSPISSGAFTALNPNDIESMTVLKDASSTAIYGSRAANGVVIMTSKKGKMGQKARVSINAQYGWSKMTGDNIEMMNTEQWLNLQEMLDPGKAYDTTFQKRKKFYIDNGISTDWADVFFGDAAPTQQYDVNVVGGSEGINYYISFGHYDTEGIMDDSSLRRETLRSNVEVKVTDWLKAGINVNLSYQKYNTTTFGTEANSVYNKAYAARIYRPDQTINEILTDEEGNFTGYGKRLDYFDDMGYYNPYYLAELQPNDRSTVRINGNTFFNINPIKGLNIRTSQAVDAFDYRNSHKAYPEGPFEGAGVASESFERYYSFTFTNTAEYKFSLSDKHLFTVLAGQESIITKNENFSATSKKMVDSRMMLMAAGAESEVPIHSMYDKVFNSYFGTISYSFADRYYVDLAARRDGSSLFAKNNQWANFYSLGAMWDMRKENFLQNVSWLNSLQLKVSYGTTGNSGISAYNALALVGSGLLYNGQPGIAPSTVGNDNLTWESMKTLNVGISTRVFDRFSVELEFYNRQTDDMLMGYPLSYTTGHGSSVENVASMRNRGFDITLGVDILKTRDFSWSVSGNLNYNKNEITKLFNGLDEYTLPDTGLKMKVGKPWGEYYYVRWAGVDPRDGYNTWYDKNGNLTKSYSEEDAVFVGKQRYAPWSGGFGTQFGWKGISVSADFSFMLGQYMLNNERFFTENPTFAGSDNQTVEMLTMWQKPGDVTRIATPDSPMQFDTHLLENASFMRMKNLTVGYTLPPKVIQKTGVISNARIYFVGRNLLTVTKYKGYDPEVDSNIQLGNYPNTKQYSFGVELTF</sequence>
<evidence type="ECO:0000256" key="8">
    <source>
        <dbReference type="PROSITE-ProRule" id="PRU01360"/>
    </source>
</evidence>
<evidence type="ECO:0000256" key="4">
    <source>
        <dbReference type="ARBA" id="ARBA00022692"/>
    </source>
</evidence>
<dbReference type="Gene3D" id="2.40.170.20">
    <property type="entry name" value="TonB-dependent receptor, beta-barrel domain"/>
    <property type="match status" value="1"/>
</dbReference>
<keyword evidence="5 9" id="KW-0732">Signal</keyword>
<evidence type="ECO:0000313" key="14">
    <source>
        <dbReference type="EMBL" id="RGX06098.1"/>
    </source>
</evidence>
<dbReference type="GO" id="GO:0009279">
    <property type="term" value="C:cell outer membrane"/>
    <property type="evidence" value="ECO:0007669"/>
    <property type="project" value="UniProtKB-SubCell"/>
</dbReference>
<keyword evidence="3 8" id="KW-1134">Transmembrane beta strand</keyword>
<dbReference type="EMBL" id="QRJR01000003">
    <property type="protein sequence ID" value="RHH50180.1"/>
    <property type="molecule type" value="Genomic_DNA"/>
</dbReference>
<dbReference type="NCBIfam" id="TIGR04056">
    <property type="entry name" value="OMP_RagA_SusC"/>
    <property type="match status" value="1"/>
</dbReference>
<dbReference type="EMBL" id="JAQNZF010000004">
    <property type="protein sequence ID" value="MDC2741450.1"/>
    <property type="molecule type" value="Genomic_DNA"/>
</dbReference>
<evidence type="ECO:0000313" key="15">
    <source>
        <dbReference type="EMBL" id="RHH50180.1"/>
    </source>
</evidence>
<dbReference type="SUPFAM" id="SSF49464">
    <property type="entry name" value="Carboxypeptidase regulatory domain-like"/>
    <property type="match status" value="1"/>
</dbReference>
<organism evidence="15 16">
    <name type="scientific">Bacteroides ovatus</name>
    <dbReference type="NCBI Taxonomy" id="28116"/>
    <lineage>
        <taxon>Bacteria</taxon>
        <taxon>Pseudomonadati</taxon>
        <taxon>Bacteroidota</taxon>
        <taxon>Bacteroidia</taxon>
        <taxon>Bacteroidales</taxon>
        <taxon>Bacteroidaceae</taxon>
        <taxon>Bacteroides</taxon>
    </lineage>
</organism>
<dbReference type="InterPro" id="IPR023997">
    <property type="entry name" value="TonB-dep_OMP_SusC/RagA_CS"/>
</dbReference>
<evidence type="ECO:0000256" key="9">
    <source>
        <dbReference type="SAM" id="SignalP"/>
    </source>
</evidence>
<proteinExistence type="inferred from homology"/>
<dbReference type="EMBL" id="QSBI01000043">
    <property type="protein sequence ID" value="RGX06098.1"/>
    <property type="molecule type" value="Genomic_DNA"/>
</dbReference>
<dbReference type="GO" id="GO:0015344">
    <property type="term" value="F:siderophore uptake transmembrane transporter activity"/>
    <property type="evidence" value="ECO:0007669"/>
    <property type="project" value="TreeGrafter"/>
</dbReference>
<dbReference type="NCBIfam" id="TIGR04057">
    <property type="entry name" value="SusC_RagA_signa"/>
    <property type="match status" value="1"/>
</dbReference>
<evidence type="ECO:0000256" key="5">
    <source>
        <dbReference type="ARBA" id="ARBA00022729"/>
    </source>
</evidence>
<dbReference type="EMBL" id="VWGP01000007">
    <property type="protein sequence ID" value="KAA4536961.1"/>
    <property type="molecule type" value="Genomic_DNA"/>
</dbReference>
<dbReference type="Pfam" id="PF13715">
    <property type="entry name" value="CarbopepD_reg_2"/>
    <property type="match status" value="1"/>
</dbReference>
<evidence type="ECO:0000256" key="7">
    <source>
        <dbReference type="ARBA" id="ARBA00023237"/>
    </source>
</evidence>